<organism evidence="2">
    <name type="scientific">Hexamita inflata</name>
    <dbReference type="NCBI Taxonomy" id="28002"/>
    <lineage>
        <taxon>Eukaryota</taxon>
        <taxon>Metamonada</taxon>
        <taxon>Diplomonadida</taxon>
        <taxon>Hexamitidae</taxon>
        <taxon>Hexamitinae</taxon>
        <taxon>Hexamita</taxon>
    </lineage>
</organism>
<reference evidence="2" key="1">
    <citation type="submission" date="2023-06" db="EMBL/GenBank/DDBJ databases">
        <authorList>
            <person name="Kurt Z."/>
        </authorList>
    </citation>
    <scope>NUCLEOTIDE SEQUENCE</scope>
</reference>
<comment type="caution">
    <text evidence="2">The sequence shown here is derived from an EMBL/GenBank/DDBJ whole genome shotgun (WGS) entry which is preliminary data.</text>
</comment>
<evidence type="ECO:0000313" key="3">
    <source>
        <dbReference type="EMBL" id="CAL6034795.1"/>
    </source>
</evidence>
<evidence type="ECO:0000313" key="2">
    <source>
        <dbReference type="EMBL" id="CAI9948368.1"/>
    </source>
</evidence>
<dbReference type="Proteomes" id="UP001642409">
    <property type="component" value="Unassembled WGS sequence"/>
</dbReference>
<keyword evidence="1" id="KW-1133">Transmembrane helix</keyword>
<sequence>MISKTFVKKPCCLVERTSPQNNAHIAAMWGYTYQNINTYYIIRSYPFGLAICAFAYILRLQTIKQPIQMHSTTTPGGFLAFRTWGQVTHIMKWVLVQLGVLFNIIAIVHSEIADLFNRAIFSISFLNSSCLNTAQNFVFKFGL</sequence>
<dbReference type="EMBL" id="CATOUU010000788">
    <property type="protein sequence ID" value="CAI9948368.1"/>
    <property type="molecule type" value="Genomic_DNA"/>
</dbReference>
<keyword evidence="1" id="KW-0472">Membrane</keyword>
<evidence type="ECO:0000313" key="4">
    <source>
        <dbReference type="Proteomes" id="UP001642409"/>
    </source>
</evidence>
<dbReference type="EMBL" id="CAXDID020000129">
    <property type="protein sequence ID" value="CAL6034795.1"/>
    <property type="molecule type" value="Genomic_DNA"/>
</dbReference>
<name>A0AA86PZS2_9EUKA</name>
<proteinExistence type="predicted"/>
<accession>A0AA86PZS2</accession>
<evidence type="ECO:0000256" key="1">
    <source>
        <dbReference type="SAM" id="Phobius"/>
    </source>
</evidence>
<dbReference type="AlphaFoldDB" id="A0AA86PZS2"/>
<protein>
    <submittedName>
        <fullName evidence="3">Hypothetical_protein</fullName>
    </submittedName>
</protein>
<keyword evidence="1" id="KW-0812">Transmembrane</keyword>
<keyword evidence="4" id="KW-1185">Reference proteome</keyword>
<reference evidence="3 4" key="2">
    <citation type="submission" date="2024-07" db="EMBL/GenBank/DDBJ databases">
        <authorList>
            <person name="Akdeniz Z."/>
        </authorList>
    </citation>
    <scope>NUCLEOTIDE SEQUENCE [LARGE SCALE GENOMIC DNA]</scope>
</reference>
<feature type="transmembrane region" description="Helical" evidence="1">
    <location>
        <begin position="38"/>
        <end position="58"/>
    </location>
</feature>
<gene>
    <name evidence="3" type="ORF">HINF_LOCUS35622</name>
    <name evidence="2" type="ORF">HINF_LOCUS36013</name>
</gene>